<evidence type="ECO:0000313" key="1">
    <source>
        <dbReference type="EMBL" id="JAH93809.1"/>
    </source>
</evidence>
<reference evidence="1" key="2">
    <citation type="journal article" date="2015" name="Fish Shellfish Immunol.">
        <title>Early steps in the European eel (Anguilla anguilla)-Vibrio vulnificus interaction in the gills: Role of the RtxA13 toxin.</title>
        <authorList>
            <person name="Callol A."/>
            <person name="Pajuelo D."/>
            <person name="Ebbesson L."/>
            <person name="Teles M."/>
            <person name="MacKenzie S."/>
            <person name="Amaro C."/>
        </authorList>
    </citation>
    <scope>NUCLEOTIDE SEQUENCE</scope>
</reference>
<name>A0A0E9WTS0_ANGAN</name>
<dbReference type="EMBL" id="GBXM01014768">
    <property type="protein sequence ID" value="JAH93809.1"/>
    <property type="molecule type" value="Transcribed_RNA"/>
</dbReference>
<protein>
    <submittedName>
        <fullName evidence="1">Uncharacterized protein</fullName>
    </submittedName>
</protein>
<proteinExistence type="predicted"/>
<reference evidence="1" key="1">
    <citation type="submission" date="2014-11" db="EMBL/GenBank/DDBJ databases">
        <authorList>
            <person name="Amaro Gonzalez C."/>
        </authorList>
    </citation>
    <scope>NUCLEOTIDE SEQUENCE</scope>
</reference>
<accession>A0A0E9WTS0</accession>
<dbReference type="AlphaFoldDB" id="A0A0E9WTS0"/>
<organism evidence="1">
    <name type="scientific">Anguilla anguilla</name>
    <name type="common">European freshwater eel</name>
    <name type="synonym">Muraena anguilla</name>
    <dbReference type="NCBI Taxonomy" id="7936"/>
    <lineage>
        <taxon>Eukaryota</taxon>
        <taxon>Metazoa</taxon>
        <taxon>Chordata</taxon>
        <taxon>Craniata</taxon>
        <taxon>Vertebrata</taxon>
        <taxon>Euteleostomi</taxon>
        <taxon>Actinopterygii</taxon>
        <taxon>Neopterygii</taxon>
        <taxon>Teleostei</taxon>
        <taxon>Anguilliformes</taxon>
        <taxon>Anguillidae</taxon>
        <taxon>Anguilla</taxon>
    </lineage>
</organism>
<sequence>MFIPVQVLKKRNVLIVINNQRKLLASLIDNILNEVYFSDVSKMADGVNVNS</sequence>